<dbReference type="EMBL" id="PQIB02000004">
    <property type="protein sequence ID" value="RLN22151.1"/>
    <property type="molecule type" value="Genomic_DNA"/>
</dbReference>
<comment type="caution">
    <text evidence="2">The sequence shown here is derived from an EMBL/GenBank/DDBJ whole genome shotgun (WGS) entry which is preliminary data.</text>
</comment>
<dbReference type="STRING" id="4540.A0A3L6SHT5"/>
<evidence type="ECO:0000313" key="2">
    <source>
        <dbReference type="EMBL" id="RLN22151.1"/>
    </source>
</evidence>
<protein>
    <recommendedName>
        <fullName evidence="1">PB1-like domain-containing protein</fullName>
    </recommendedName>
</protein>
<proteinExistence type="predicted"/>
<sequence length="178" mass="19446">MDWISKLGVRFRILGKFINHVKKLHYVGGSEAMSYIDRDLVSLPEVLGHLKDHCKVEEGSLLHWLFPGKELSNGLRVLTDDKACLYMSDCIIDGGVADIFVEHGVEGTDEAVDDAEYDQKMEICSIQGKGGSDDAVEVIGCSKNLVLSGKSKVVDSSSTMVQVLDSDGSSSSESDFLW</sequence>
<evidence type="ECO:0000313" key="3">
    <source>
        <dbReference type="Proteomes" id="UP000275267"/>
    </source>
</evidence>
<feature type="domain" description="PB1-like" evidence="1">
    <location>
        <begin position="14"/>
        <end position="103"/>
    </location>
</feature>
<evidence type="ECO:0000259" key="1">
    <source>
        <dbReference type="Pfam" id="PF26130"/>
    </source>
</evidence>
<name>A0A3L6SHT5_PANMI</name>
<gene>
    <name evidence="2" type="ORF">C2845_PM07G33790</name>
</gene>
<dbReference type="Proteomes" id="UP000275267">
    <property type="component" value="Unassembled WGS sequence"/>
</dbReference>
<accession>A0A3L6SHT5</accession>
<dbReference type="InterPro" id="IPR058594">
    <property type="entry name" value="PB1-like_dom_pln"/>
</dbReference>
<dbReference type="AlphaFoldDB" id="A0A3L6SHT5"/>
<dbReference type="OrthoDB" id="691381at2759"/>
<keyword evidence="3" id="KW-1185">Reference proteome</keyword>
<dbReference type="Pfam" id="PF26130">
    <property type="entry name" value="PB1-like"/>
    <property type="match status" value="1"/>
</dbReference>
<reference evidence="3" key="1">
    <citation type="journal article" date="2019" name="Nat. Commun.">
        <title>The genome of broomcorn millet.</title>
        <authorList>
            <person name="Zou C."/>
            <person name="Miki D."/>
            <person name="Li D."/>
            <person name="Tang Q."/>
            <person name="Xiao L."/>
            <person name="Rajput S."/>
            <person name="Deng P."/>
            <person name="Jia W."/>
            <person name="Huang R."/>
            <person name="Zhang M."/>
            <person name="Sun Y."/>
            <person name="Hu J."/>
            <person name="Fu X."/>
            <person name="Schnable P.S."/>
            <person name="Li F."/>
            <person name="Zhang H."/>
            <person name="Feng B."/>
            <person name="Zhu X."/>
            <person name="Liu R."/>
            <person name="Schnable J.C."/>
            <person name="Zhu J.-K."/>
            <person name="Zhang H."/>
        </authorList>
    </citation>
    <scope>NUCLEOTIDE SEQUENCE [LARGE SCALE GENOMIC DNA]</scope>
</reference>
<organism evidence="2 3">
    <name type="scientific">Panicum miliaceum</name>
    <name type="common">Proso millet</name>
    <name type="synonym">Broomcorn millet</name>
    <dbReference type="NCBI Taxonomy" id="4540"/>
    <lineage>
        <taxon>Eukaryota</taxon>
        <taxon>Viridiplantae</taxon>
        <taxon>Streptophyta</taxon>
        <taxon>Embryophyta</taxon>
        <taxon>Tracheophyta</taxon>
        <taxon>Spermatophyta</taxon>
        <taxon>Magnoliopsida</taxon>
        <taxon>Liliopsida</taxon>
        <taxon>Poales</taxon>
        <taxon>Poaceae</taxon>
        <taxon>PACMAD clade</taxon>
        <taxon>Panicoideae</taxon>
        <taxon>Panicodae</taxon>
        <taxon>Paniceae</taxon>
        <taxon>Panicinae</taxon>
        <taxon>Panicum</taxon>
        <taxon>Panicum sect. Panicum</taxon>
    </lineage>
</organism>